<evidence type="ECO:0000313" key="2">
    <source>
        <dbReference type="EMBL" id="KDR79854.1"/>
    </source>
</evidence>
<dbReference type="Pfam" id="PF00646">
    <property type="entry name" value="F-box"/>
    <property type="match status" value="1"/>
</dbReference>
<dbReference type="Proteomes" id="UP000027222">
    <property type="component" value="Unassembled WGS sequence"/>
</dbReference>
<dbReference type="CDD" id="cd09917">
    <property type="entry name" value="F-box_SF"/>
    <property type="match status" value="1"/>
</dbReference>
<name>A0A067TIX1_GALM3</name>
<accession>A0A067TIX1</accession>
<dbReference type="InterPro" id="IPR001810">
    <property type="entry name" value="F-box_dom"/>
</dbReference>
<organism evidence="2 3">
    <name type="scientific">Galerina marginata (strain CBS 339.88)</name>
    <dbReference type="NCBI Taxonomy" id="685588"/>
    <lineage>
        <taxon>Eukaryota</taxon>
        <taxon>Fungi</taxon>
        <taxon>Dikarya</taxon>
        <taxon>Basidiomycota</taxon>
        <taxon>Agaricomycotina</taxon>
        <taxon>Agaricomycetes</taxon>
        <taxon>Agaricomycetidae</taxon>
        <taxon>Agaricales</taxon>
        <taxon>Agaricineae</taxon>
        <taxon>Strophariaceae</taxon>
        <taxon>Galerina</taxon>
    </lineage>
</organism>
<keyword evidence="3" id="KW-1185">Reference proteome</keyword>
<dbReference type="SUPFAM" id="SSF81383">
    <property type="entry name" value="F-box domain"/>
    <property type="match status" value="1"/>
</dbReference>
<dbReference type="AlphaFoldDB" id="A0A067TIX1"/>
<gene>
    <name evidence="2" type="ORF">GALMADRAFT_265099</name>
</gene>
<proteinExistence type="predicted"/>
<protein>
    <recommendedName>
        <fullName evidence="1">F-box domain-containing protein</fullName>
    </recommendedName>
</protein>
<dbReference type="OrthoDB" id="2688364at2759"/>
<reference evidence="3" key="1">
    <citation type="journal article" date="2014" name="Proc. Natl. Acad. Sci. U.S.A.">
        <title>Extensive sampling of basidiomycete genomes demonstrates inadequacy of the white-rot/brown-rot paradigm for wood decay fungi.</title>
        <authorList>
            <person name="Riley R."/>
            <person name="Salamov A.A."/>
            <person name="Brown D.W."/>
            <person name="Nagy L.G."/>
            <person name="Floudas D."/>
            <person name="Held B.W."/>
            <person name="Levasseur A."/>
            <person name="Lombard V."/>
            <person name="Morin E."/>
            <person name="Otillar R."/>
            <person name="Lindquist E.A."/>
            <person name="Sun H."/>
            <person name="LaButti K.M."/>
            <person name="Schmutz J."/>
            <person name="Jabbour D."/>
            <person name="Luo H."/>
            <person name="Baker S.E."/>
            <person name="Pisabarro A.G."/>
            <person name="Walton J.D."/>
            <person name="Blanchette R.A."/>
            <person name="Henrissat B."/>
            <person name="Martin F."/>
            <person name="Cullen D."/>
            <person name="Hibbett D.S."/>
            <person name="Grigoriev I.V."/>
        </authorList>
    </citation>
    <scope>NUCLEOTIDE SEQUENCE [LARGE SCALE GENOMIC DNA]</scope>
    <source>
        <strain evidence="3">CBS 339.88</strain>
    </source>
</reference>
<evidence type="ECO:0000313" key="3">
    <source>
        <dbReference type="Proteomes" id="UP000027222"/>
    </source>
</evidence>
<feature type="domain" description="F-box" evidence="1">
    <location>
        <begin position="10"/>
        <end position="42"/>
    </location>
</feature>
<dbReference type="HOGENOM" id="CLU_033171_0_0_1"/>
<sequence>MSRTPSLTTLGLDILINIMAFVKPADIISMRQTCKALYDYSTCRVVWLNAVTEMAKEHCIMKATFPTASMNRQSLEHAALSPAKFSILIGKSAEKEVHPVACRLHIHYLCKKEMSEHGLGTDAYYYSSMLLVPGGRFLITAACPNIGAPSLLQLWDLGIYGLGYKTQALTCQAIPGEHLSLQSLSFAPNGNDVYLVSDYLPHPEASVTARLQVIVHKITGFGESPKFMKINEAVIPTPKSSPVAISGTSLACFYGRAMVLIWDFERNVSATWDCGLIPSRTRIYLNDDMVVFQVSKKLMFCKIPLLLPYNDGMTIHHNQCLSPPMTSLELDSIPDSNFNATAFHGIFLLPHSPWSSNAYSGDYLGFYNASMSNISLFRLEHISSNNSRSVDTTRLPYHLLTTDNIESSDSIKFATALQNCDSNLIFTAVDDSYSDDFGYLDDRLWVYRLTLPTENTRELLMRTAMMYPPEGRKSMCQVELCSATGRLCVRDDHNIFIVDYLNLS</sequence>
<dbReference type="InterPro" id="IPR036047">
    <property type="entry name" value="F-box-like_dom_sf"/>
</dbReference>
<evidence type="ECO:0000259" key="1">
    <source>
        <dbReference type="Pfam" id="PF00646"/>
    </source>
</evidence>
<dbReference type="EMBL" id="KL142372">
    <property type="protein sequence ID" value="KDR79854.1"/>
    <property type="molecule type" value="Genomic_DNA"/>
</dbReference>